<dbReference type="Proteomes" id="UP000265719">
    <property type="component" value="Chromosome"/>
</dbReference>
<dbReference type="AlphaFoldDB" id="A0AA97M4Y3"/>
<reference evidence="3" key="1">
    <citation type="submission" date="2020-10" db="EMBL/GenBank/DDBJ databases">
        <title>De novo genome project of the cellulose decomposer Thermobifida halotolerans type strain.</title>
        <authorList>
            <person name="Nagy I."/>
            <person name="Horvath B."/>
            <person name="Kukolya J."/>
            <person name="Nagy I."/>
            <person name="Orsini M."/>
        </authorList>
    </citation>
    <scope>NUCLEOTIDE SEQUENCE</scope>
    <source>
        <strain evidence="3">DSM 44931</strain>
    </source>
</reference>
<keyword evidence="3" id="KW-0067">ATP-binding</keyword>
<name>A0AA97M4Y3_9ACTN</name>
<dbReference type="InterPro" id="IPR041664">
    <property type="entry name" value="AAA_16"/>
</dbReference>
<gene>
    <name evidence="3" type="ORF">NI17_005145</name>
</gene>
<feature type="domain" description="Orc1-like AAA ATPase" evidence="2">
    <location>
        <begin position="47"/>
        <end position="171"/>
    </location>
</feature>
<evidence type="ECO:0000256" key="1">
    <source>
        <dbReference type="SAM" id="MobiDB-lite"/>
    </source>
</evidence>
<feature type="region of interest" description="Disordered" evidence="1">
    <location>
        <begin position="255"/>
        <end position="278"/>
    </location>
</feature>
<feature type="compositionally biased region" description="Basic and acidic residues" evidence="1">
    <location>
        <begin position="267"/>
        <end position="278"/>
    </location>
</feature>
<dbReference type="EMBL" id="CP063196">
    <property type="protein sequence ID" value="UOE20606.1"/>
    <property type="molecule type" value="Genomic_DNA"/>
</dbReference>
<proteinExistence type="predicted"/>
<dbReference type="SUPFAM" id="SSF52540">
    <property type="entry name" value="P-loop containing nucleoside triphosphate hydrolases"/>
    <property type="match status" value="1"/>
</dbReference>
<keyword evidence="3" id="KW-0547">Nucleotide-binding</keyword>
<accession>A0AA97M4Y3</accession>
<protein>
    <submittedName>
        <fullName evidence="3">ATP-binding protein</fullName>
    </submittedName>
</protein>
<dbReference type="Gene3D" id="3.40.50.300">
    <property type="entry name" value="P-loop containing nucleotide triphosphate hydrolases"/>
    <property type="match status" value="1"/>
</dbReference>
<evidence type="ECO:0000259" key="2">
    <source>
        <dbReference type="Pfam" id="PF13191"/>
    </source>
</evidence>
<dbReference type="PANTHER" id="PTHR47691">
    <property type="entry name" value="REGULATOR-RELATED"/>
    <property type="match status" value="1"/>
</dbReference>
<dbReference type="RefSeq" id="WP_068691958.1">
    <property type="nucleotide sequence ID" value="NZ_CP063196.1"/>
</dbReference>
<dbReference type="GO" id="GO:0005524">
    <property type="term" value="F:ATP binding"/>
    <property type="evidence" value="ECO:0007669"/>
    <property type="project" value="UniProtKB-KW"/>
</dbReference>
<keyword evidence="4" id="KW-1185">Reference proteome</keyword>
<sequence>MEQYGGDHLDFQNGVFHGPVVGKHEEHHHSPAVPTALFGLPPRPPGFTGRDAEVDAVLAALDPGGGSGAGVVLSAGMGGVGKTALAVAAGHAALARGRFAGALFVDLLGYSTPVPPETALGSMLRALGVPAERLPAETRDLAVLYRSMLHRRAAEHGGPILVVADNASSVDQVEPLLPGDDRGRLLITSRDVLHPLPARRLELFVLSPASSVALLVAQLRVNDPADPRTGADPAALTRVAELCAGLPLAVRGAASARGRGSARRKRPGDPGRKSSTLVDRRSVVNYG</sequence>
<dbReference type="Pfam" id="PF13191">
    <property type="entry name" value="AAA_16"/>
    <property type="match status" value="1"/>
</dbReference>
<organism evidence="3 4">
    <name type="scientific">Thermobifida halotolerans</name>
    <dbReference type="NCBI Taxonomy" id="483545"/>
    <lineage>
        <taxon>Bacteria</taxon>
        <taxon>Bacillati</taxon>
        <taxon>Actinomycetota</taxon>
        <taxon>Actinomycetes</taxon>
        <taxon>Streptosporangiales</taxon>
        <taxon>Nocardiopsidaceae</taxon>
        <taxon>Thermobifida</taxon>
    </lineage>
</organism>
<dbReference type="KEGG" id="thao:NI17_005145"/>
<dbReference type="InterPro" id="IPR027417">
    <property type="entry name" value="P-loop_NTPase"/>
</dbReference>
<evidence type="ECO:0000313" key="4">
    <source>
        <dbReference type="Proteomes" id="UP000265719"/>
    </source>
</evidence>
<dbReference type="PANTHER" id="PTHR47691:SF3">
    <property type="entry name" value="HTH-TYPE TRANSCRIPTIONAL REGULATOR RV0890C-RELATED"/>
    <property type="match status" value="1"/>
</dbReference>
<evidence type="ECO:0000313" key="3">
    <source>
        <dbReference type="EMBL" id="UOE20606.1"/>
    </source>
</evidence>